<dbReference type="PANTHER" id="PTHR38015:SF1">
    <property type="entry name" value="OPINE DEHYDROGENASE DOMAIN-CONTAINING PROTEIN"/>
    <property type="match status" value="1"/>
</dbReference>
<feature type="domain" description="Opine dehydrogenase" evidence="3">
    <location>
        <begin position="187"/>
        <end position="332"/>
    </location>
</feature>
<dbReference type="GO" id="GO:0016616">
    <property type="term" value="F:oxidoreductase activity, acting on the CH-OH group of donors, NAD or NADP as acceptor"/>
    <property type="evidence" value="ECO:0007669"/>
    <property type="project" value="InterPro"/>
</dbReference>
<protein>
    <submittedName>
        <fullName evidence="4">Opine dehydrogenase Odh</fullName>
        <ecNumber evidence="4">1.5.1.28</ecNumber>
    </submittedName>
</protein>
<dbReference type="Gene3D" id="1.10.1040.10">
    <property type="entry name" value="N-(1-d-carboxylethyl)-l-norvaline Dehydrogenase, domain 2"/>
    <property type="match status" value="1"/>
</dbReference>
<dbReference type="GO" id="GO:0046168">
    <property type="term" value="P:glycerol-3-phosphate catabolic process"/>
    <property type="evidence" value="ECO:0007669"/>
    <property type="project" value="InterPro"/>
</dbReference>
<dbReference type="SUPFAM" id="SSF48179">
    <property type="entry name" value="6-phosphogluconate dehydrogenase C-terminal domain-like"/>
    <property type="match status" value="1"/>
</dbReference>
<dbReference type="GO" id="GO:0047129">
    <property type="term" value="F:opine dehydrogenase activity"/>
    <property type="evidence" value="ECO:0007669"/>
    <property type="project" value="UniProtKB-EC"/>
</dbReference>
<dbReference type="AlphaFoldDB" id="A0A069RIJ0"/>
<dbReference type="Pfam" id="PF01210">
    <property type="entry name" value="NAD_Gly3P_dh_N"/>
    <property type="match status" value="1"/>
</dbReference>
<accession>A0A069RIJ0</accession>
<feature type="domain" description="Glycerol-3-phosphate dehydrogenase NAD-dependent N-terminal" evidence="2">
    <location>
        <begin position="4"/>
        <end position="107"/>
    </location>
</feature>
<name>A0A069RIJ0_PEPLI</name>
<dbReference type="GO" id="GO:0051287">
    <property type="term" value="F:NAD binding"/>
    <property type="evidence" value="ECO:0007669"/>
    <property type="project" value="InterPro"/>
</dbReference>
<dbReference type="PANTHER" id="PTHR38015">
    <property type="entry name" value="BLR6086 PROTEIN"/>
    <property type="match status" value="1"/>
</dbReference>
<dbReference type="eggNOG" id="COG0240">
    <property type="taxonomic scope" value="Bacteria"/>
</dbReference>
<keyword evidence="1 4" id="KW-0560">Oxidoreductase</keyword>
<dbReference type="InterPro" id="IPR051729">
    <property type="entry name" value="Opine/Lysopine_DH"/>
</dbReference>
<dbReference type="Gene3D" id="3.40.50.720">
    <property type="entry name" value="NAD(P)-binding Rossmann-like Domain"/>
    <property type="match status" value="1"/>
</dbReference>
<organism evidence="4 5">
    <name type="scientific">Peptoclostridium litorale DSM 5388</name>
    <dbReference type="NCBI Taxonomy" id="1121324"/>
    <lineage>
        <taxon>Bacteria</taxon>
        <taxon>Bacillati</taxon>
        <taxon>Bacillota</taxon>
        <taxon>Clostridia</taxon>
        <taxon>Peptostreptococcales</taxon>
        <taxon>Peptoclostridiaceae</taxon>
        <taxon>Peptoclostridium</taxon>
    </lineage>
</organism>
<gene>
    <name evidence="4" type="primary">odh</name>
    <name evidence="4" type="ORF">CLIT_8c01390</name>
</gene>
<dbReference type="EC" id="1.5.1.28" evidence="4"/>
<comment type="caution">
    <text evidence="4">The sequence shown here is derived from an EMBL/GenBank/DDBJ whole genome shotgun (WGS) entry which is preliminary data.</text>
</comment>
<dbReference type="InterPro" id="IPR003421">
    <property type="entry name" value="Opine_DH"/>
</dbReference>
<dbReference type="SUPFAM" id="SSF51735">
    <property type="entry name" value="NAD(P)-binding Rossmann-fold domains"/>
    <property type="match status" value="1"/>
</dbReference>
<keyword evidence="5" id="KW-1185">Reference proteome</keyword>
<dbReference type="InterPro" id="IPR011128">
    <property type="entry name" value="G3P_DH_NAD-dep_N"/>
</dbReference>
<dbReference type="InterPro" id="IPR036291">
    <property type="entry name" value="NAD(P)-bd_dom_sf"/>
</dbReference>
<dbReference type="EMBL" id="JJMM01000008">
    <property type="protein sequence ID" value="KDR95970.1"/>
    <property type="molecule type" value="Genomic_DNA"/>
</dbReference>
<proteinExistence type="predicted"/>
<dbReference type="OrthoDB" id="1073746at2"/>
<dbReference type="Proteomes" id="UP000027946">
    <property type="component" value="Unassembled WGS sequence"/>
</dbReference>
<evidence type="ECO:0000256" key="1">
    <source>
        <dbReference type="ARBA" id="ARBA00023002"/>
    </source>
</evidence>
<reference evidence="4 5" key="1">
    <citation type="submission" date="2014-03" db="EMBL/GenBank/DDBJ databases">
        <title>Genome sequence of Clostridium litorale W6, DSM 5388.</title>
        <authorList>
            <person name="Poehlein A."/>
            <person name="Jagirdar A."/>
            <person name="Khonsari B."/>
            <person name="Chibani C.M."/>
            <person name="Gutierrez Gutierrez D.A."/>
            <person name="Davydova E."/>
            <person name="Alghaithi H.S."/>
            <person name="Nair K.P."/>
            <person name="Dhamotharan K."/>
            <person name="Chandran L."/>
            <person name="G W."/>
            <person name="Daniel R."/>
        </authorList>
    </citation>
    <scope>NUCLEOTIDE SEQUENCE [LARGE SCALE GENOMIC DNA]</scope>
    <source>
        <strain evidence="4 5">W6</strain>
    </source>
</reference>
<evidence type="ECO:0000259" key="3">
    <source>
        <dbReference type="Pfam" id="PF02317"/>
    </source>
</evidence>
<dbReference type="Pfam" id="PF02317">
    <property type="entry name" value="Octopine_DH"/>
    <property type="match status" value="1"/>
</dbReference>
<dbReference type="InterPro" id="IPR013328">
    <property type="entry name" value="6PGD_dom2"/>
</dbReference>
<dbReference type="STRING" id="1121324.CLIT_8c01390"/>
<dbReference type="RefSeq" id="WP_038263182.1">
    <property type="nucleotide sequence ID" value="NZ_FSRH01000008.1"/>
</dbReference>
<dbReference type="InterPro" id="IPR008927">
    <property type="entry name" value="6-PGluconate_DH-like_C_sf"/>
</dbReference>
<evidence type="ECO:0000313" key="5">
    <source>
        <dbReference type="Proteomes" id="UP000027946"/>
    </source>
</evidence>
<sequence>MKKKITIIGGGNGAYAAAADLALSGHQITLYADEGHKKNIEQLLSSKTIRLSGAGKNGHAKLHNVTTDISEALSDADIIMPVIPAYSQKNFALDIAPHIRRGHKIVLTPGSSGGALLVARMLHEMGKLEGVKIAEMHTLPYAARKTGPEDVEIMLECKKMFFAAFPAKYNHEMHALVSSVYPAVELVSDVLESSLNNGNPISHVAPVILNAGKIEYCNGEHYHYKEGITPSVARVVEKIDFERQLICRKLGYKTIPVKERLHLMGYVPKRDTLYESYRDKVFNPLFKGPKDLKSRYLTEDVPYSMVLFSSIASQIGISTPLMDSVITLASALNGEDYFKIGRKVGSIGIEGMGISQIKRFLHEGY</sequence>
<evidence type="ECO:0000313" key="4">
    <source>
        <dbReference type="EMBL" id="KDR95970.1"/>
    </source>
</evidence>
<evidence type="ECO:0000259" key="2">
    <source>
        <dbReference type="Pfam" id="PF01210"/>
    </source>
</evidence>